<name>A0A2H0VF31_9BACT</name>
<gene>
    <name evidence="2" type="ORF">COT91_00160</name>
</gene>
<sequence>MAISGITGFSFFLVANFTNLFVGSSLVSGVLQLGTNGFVFVVWRKVFTQSTGFGKFVAFWGVATPLVR</sequence>
<evidence type="ECO:0000256" key="1">
    <source>
        <dbReference type="SAM" id="Phobius"/>
    </source>
</evidence>
<dbReference type="EMBL" id="PFAJ01000003">
    <property type="protein sequence ID" value="PIR97681.1"/>
    <property type="molecule type" value="Genomic_DNA"/>
</dbReference>
<organism evidence="2 3">
    <name type="scientific">Candidatus Doudnabacteria bacterium CG10_big_fil_rev_8_21_14_0_10_41_10</name>
    <dbReference type="NCBI Taxonomy" id="1974551"/>
    <lineage>
        <taxon>Bacteria</taxon>
        <taxon>Candidatus Doudnaibacteriota</taxon>
    </lineage>
</organism>
<dbReference type="AlphaFoldDB" id="A0A2H0VF31"/>
<dbReference type="Proteomes" id="UP000230557">
    <property type="component" value="Unassembled WGS sequence"/>
</dbReference>
<keyword evidence="1" id="KW-1133">Transmembrane helix</keyword>
<evidence type="ECO:0000313" key="2">
    <source>
        <dbReference type="EMBL" id="PIR97681.1"/>
    </source>
</evidence>
<keyword evidence="1" id="KW-0472">Membrane</keyword>
<proteinExistence type="predicted"/>
<protein>
    <submittedName>
        <fullName evidence="2">Uncharacterized protein</fullName>
    </submittedName>
</protein>
<evidence type="ECO:0000313" key="3">
    <source>
        <dbReference type="Proteomes" id="UP000230557"/>
    </source>
</evidence>
<comment type="caution">
    <text evidence="2">The sequence shown here is derived from an EMBL/GenBank/DDBJ whole genome shotgun (WGS) entry which is preliminary data.</text>
</comment>
<keyword evidence="1" id="KW-0812">Transmembrane</keyword>
<reference evidence="3" key="1">
    <citation type="submission" date="2017-09" db="EMBL/GenBank/DDBJ databases">
        <title>Depth-based differentiation of microbial function through sediment-hosted aquifers and enrichment of novel symbionts in the deep terrestrial subsurface.</title>
        <authorList>
            <person name="Probst A.J."/>
            <person name="Ladd B."/>
            <person name="Jarett J.K."/>
            <person name="Geller-Mcgrath D.E."/>
            <person name="Sieber C.M.K."/>
            <person name="Emerson J.B."/>
            <person name="Anantharaman K."/>
            <person name="Thomas B.C."/>
            <person name="Malmstrom R."/>
            <person name="Stieglmeier M."/>
            <person name="Klingl A."/>
            <person name="Woyke T."/>
            <person name="Ryan C.M."/>
            <person name="Banfield J.F."/>
        </authorList>
    </citation>
    <scope>NUCLEOTIDE SEQUENCE [LARGE SCALE GENOMIC DNA]</scope>
</reference>
<accession>A0A2H0VF31</accession>
<feature type="transmembrane region" description="Helical" evidence="1">
    <location>
        <begin position="20"/>
        <end position="43"/>
    </location>
</feature>